<protein>
    <submittedName>
        <fullName evidence="3">Uncharacterized protein</fullName>
    </submittedName>
</protein>
<proteinExistence type="predicted"/>
<dbReference type="GeneID" id="78500953"/>
<organism evidence="3 4">
    <name type="scientific">Parafannyhessea umbonata</name>
    <dbReference type="NCBI Taxonomy" id="604330"/>
    <lineage>
        <taxon>Bacteria</taxon>
        <taxon>Bacillati</taxon>
        <taxon>Actinomycetota</taxon>
        <taxon>Coriobacteriia</taxon>
        <taxon>Coriobacteriales</taxon>
        <taxon>Atopobiaceae</taxon>
        <taxon>Parafannyhessea</taxon>
    </lineage>
</organism>
<evidence type="ECO:0000313" key="4">
    <source>
        <dbReference type="Proteomes" id="UP000199480"/>
    </source>
</evidence>
<keyword evidence="2" id="KW-1133">Transmembrane helix</keyword>
<dbReference type="Proteomes" id="UP000199480">
    <property type="component" value="Chromosome I"/>
</dbReference>
<evidence type="ECO:0000256" key="1">
    <source>
        <dbReference type="SAM" id="MobiDB-lite"/>
    </source>
</evidence>
<dbReference type="EMBL" id="LT629759">
    <property type="protein sequence ID" value="SDR91615.1"/>
    <property type="molecule type" value="Genomic_DNA"/>
</dbReference>
<feature type="transmembrane region" description="Helical" evidence="2">
    <location>
        <begin position="21"/>
        <end position="44"/>
    </location>
</feature>
<evidence type="ECO:0000256" key="2">
    <source>
        <dbReference type="SAM" id="Phobius"/>
    </source>
</evidence>
<gene>
    <name evidence="3" type="ORF">SAMN04489857_1618</name>
</gene>
<evidence type="ECO:0000313" key="3">
    <source>
        <dbReference type="EMBL" id="SDR91615.1"/>
    </source>
</evidence>
<feature type="region of interest" description="Disordered" evidence="1">
    <location>
        <begin position="1"/>
        <end position="20"/>
    </location>
</feature>
<keyword evidence="2" id="KW-0472">Membrane</keyword>
<keyword evidence="2" id="KW-0812">Transmembrane</keyword>
<reference evidence="4" key="1">
    <citation type="submission" date="2016-10" db="EMBL/GenBank/DDBJ databases">
        <authorList>
            <person name="Varghese N."/>
            <person name="Submissions S."/>
        </authorList>
    </citation>
    <scope>NUCLEOTIDE SEQUENCE [LARGE SCALE GENOMIC DNA]</scope>
    <source>
        <strain evidence="4">DSM 22620</strain>
    </source>
</reference>
<dbReference type="OrthoDB" id="3192361at2"/>
<feature type="compositionally biased region" description="Polar residues" evidence="1">
    <location>
        <begin position="10"/>
        <end position="20"/>
    </location>
</feature>
<sequence length="187" mass="20825">MAQDEKSKTSSKGSSPRGTQMAASSQRGIVIAALVATLVVVYLLQNVAKLDATSTFLIGLAILVVIVLVGLFVTTTVRKTRMKLDVKDTCNPILERYNRTGDVARLLSDYESWTKGDHDPSLVAQFTQATVDALINTGHEKQARRQLKVLGEVVGKDQRSQQEYAKYQKQCESRLKNVKKEMRKARR</sequence>
<dbReference type="RefSeq" id="WP_090863380.1">
    <property type="nucleotide sequence ID" value="NZ_LT629759.1"/>
</dbReference>
<name>A0A1H1MYT8_9ACTN</name>
<accession>A0A1H1MYT8</accession>
<feature type="transmembrane region" description="Helical" evidence="2">
    <location>
        <begin position="56"/>
        <end position="77"/>
    </location>
</feature>
<dbReference type="AlphaFoldDB" id="A0A1H1MYT8"/>